<dbReference type="KEGG" id="ppel:H6H00_22930"/>
<evidence type="ECO:0000313" key="2">
    <source>
        <dbReference type="Proteomes" id="UP000515728"/>
    </source>
</evidence>
<evidence type="ECO:0000313" key="1">
    <source>
        <dbReference type="EMBL" id="QNG51014.1"/>
    </source>
</evidence>
<protein>
    <recommendedName>
        <fullName evidence="3">Glucose-6-phosphate isomerase</fullName>
    </recommendedName>
</protein>
<dbReference type="EMBL" id="CP060131">
    <property type="protein sequence ID" value="QNG51014.1"/>
    <property type="molecule type" value="Genomic_DNA"/>
</dbReference>
<gene>
    <name evidence="1" type="ORF">H6H00_22930</name>
</gene>
<sequence>MLTTSVHPPAELLDRLVGGAVASRVADGPRAACVRAARPLVGEITALRESLHVAGLAKVLLVTTPEVGALAEALAGDGARLLVLDSADPVRVADALDGDLDATVLTVAVPPGTAPVDVRALGRVVDEVRAGFRAEGLDPVAHTVVVAAGPDSPGAGVTVTAGAAGAFSPYVLVPAGLAGADVAALVTDAVAARDGLLADDPANPALVLGALLAEHTVVEVGDRFTAALLDAFGGQPVPVVHDGNPGVHQALRIGPDGDVDVPGPAAARILLWEHAAAVAAHLRGPADLSPSGAALRPAFTDDDVKVSAGAWLPDGTTTVGDALLALLDIDGTHVALHAHLDRESDASIALLRDVLARRTGRTVTFDWGPALRPGAAVCQITGAGDGRSGLDDAQAGQADADAAAQPGPVLRLHLTDRLLGMVAVVRAVQHL</sequence>
<name>A0A7G7ME03_9PSEU</name>
<organism evidence="1 2">
    <name type="scientific">Pseudonocardia petroleophila</name>
    <dbReference type="NCBI Taxonomy" id="37331"/>
    <lineage>
        <taxon>Bacteria</taxon>
        <taxon>Bacillati</taxon>
        <taxon>Actinomycetota</taxon>
        <taxon>Actinomycetes</taxon>
        <taxon>Pseudonocardiales</taxon>
        <taxon>Pseudonocardiaceae</taxon>
        <taxon>Pseudonocardia</taxon>
    </lineage>
</organism>
<dbReference type="Proteomes" id="UP000515728">
    <property type="component" value="Chromosome"/>
</dbReference>
<proteinExistence type="predicted"/>
<dbReference type="RefSeq" id="WP_185717774.1">
    <property type="nucleotide sequence ID" value="NZ_BAAAWI010000001.1"/>
</dbReference>
<reference evidence="1 2" key="1">
    <citation type="submission" date="2020-08" db="EMBL/GenBank/DDBJ databases">
        <authorList>
            <person name="Mo P."/>
        </authorList>
    </citation>
    <scope>NUCLEOTIDE SEQUENCE [LARGE SCALE GENOMIC DNA]</scope>
    <source>
        <strain evidence="1 2">CGMCC 4.1532</strain>
    </source>
</reference>
<accession>A0A7G7ME03</accession>
<dbReference type="AlphaFoldDB" id="A0A7G7ME03"/>
<keyword evidence="2" id="KW-1185">Reference proteome</keyword>
<evidence type="ECO:0008006" key="3">
    <source>
        <dbReference type="Google" id="ProtNLM"/>
    </source>
</evidence>